<dbReference type="Pfam" id="PF05569">
    <property type="entry name" value="Peptidase_M56"/>
    <property type="match status" value="1"/>
</dbReference>
<evidence type="ECO:0000259" key="2">
    <source>
        <dbReference type="Pfam" id="PF05569"/>
    </source>
</evidence>
<feature type="domain" description="Peptidase M56" evidence="2">
    <location>
        <begin position="150"/>
        <end position="253"/>
    </location>
</feature>
<dbReference type="InterPro" id="IPR023997">
    <property type="entry name" value="TonB-dep_OMP_SusC/RagA_CS"/>
</dbReference>
<feature type="transmembrane region" description="Helical" evidence="1">
    <location>
        <begin position="6"/>
        <end position="25"/>
    </location>
</feature>
<proteinExistence type="predicted"/>
<dbReference type="PANTHER" id="PTHR34978:SF3">
    <property type="entry name" value="SLR0241 PROTEIN"/>
    <property type="match status" value="1"/>
</dbReference>
<dbReference type="Proteomes" id="UP000614460">
    <property type="component" value="Unassembled WGS sequence"/>
</dbReference>
<feature type="transmembrane region" description="Helical" evidence="1">
    <location>
        <begin position="37"/>
        <end position="58"/>
    </location>
</feature>
<keyword evidence="1" id="KW-1133">Transmembrane helix</keyword>
<dbReference type="NCBIfam" id="TIGR04057">
    <property type="entry name" value="SusC_RagA_signa"/>
    <property type="match status" value="1"/>
</dbReference>
<feature type="transmembrane region" description="Helical" evidence="1">
    <location>
        <begin position="89"/>
        <end position="107"/>
    </location>
</feature>
<dbReference type="InterPro" id="IPR037066">
    <property type="entry name" value="Plug_dom_sf"/>
</dbReference>
<comment type="caution">
    <text evidence="3">The sequence shown here is derived from an EMBL/GenBank/DDBJ whole genome shotgun (WGS) entry which is preliminary data.</text>
</comment>
<dbReference type="EMBL" id="BMKM01000014">
    <property type="protein sequence ID" value="GGE33354.1"/>
    <property type="molecule type" value="Genomic_DNA"/>
</dbReference>
<dbReference type="SUPFAM" id="SSF56935">
    <property type="entry name" value="Porins"/>
    <property type="match status" value="1"/>
</dbReference>
<dbReference type="RefSeq" id="WP_094257777.1">
    <property type="nucleotide sequence ID" value="NZ_BMKM01000014.1"/>
</dbReference>
<dbReference type="Gene3D" id="2.170.130.10">
    <property type="entry name" value="TonB-dependent receptor, plug domain"/>
    <property type="match status" value="1"/>
</dbReference>
<keyword evidence="1" id="KW-0812">Transmembrane</keyword>
<name>A0A8H9KVP5_9SPHI</name>
<reference evidence="3" key="2">
    <citation type="submission" date="2020-09" db="EMBL/GenBank/DDBJ databases">
        <authorList>
            <person name="Sun Q."/>
            <person name="Zhou Y."/>
        </authorList>
    </citation>
    <scope>NUCLEOTIDE SEQUENCE</scope>
    <source>
        <strain evidence="3">CGMCC 1.15966</strain>
    </source>
</reference>
<evidence type="ECO:0000313" key="3">
    <source>
        <dbReference type="EMBL" id="GGE33354.1"/>
    </source>
</evidence>
<keyword evidence="1" id="KW-0472">Membrane</keyword>
<accession>A0A8H9KVP5</accession>
<evidence type="ECO:0000313" key="4">
    <source>
        <dbReference type="Proteomes" id="UP000614460"/>
    </source>
</evidence>
<evidence type="ECO:0000256" key="1">
    <source>
        <dbReference type="SAM" id="Phobius"/>
    </source>
</evidence>
<organism evidence="3 4">
    <name type="scientific">Sphingobacterium cellulitidis</name>
    <dbReference type="NCBI Taxonomy" id="1768011"/>
    <lineage>
        <taxon>Bacteria</taxon>
        <taxon>Pseudomonadati</taxon>
        <taxon>Bacteroidota</taxon>
        <taxon>Sphingobacteriia</taxon>
        <taxon>Sphingobacteriales</taxon>
        <taxon>Sphingobacteriaceae</taxon>
        <taxon>Sphingobacterium</taxon>
    </lineage>
</organism>
<dbReference type="InterPro" id="IPR008756">
    <property type="entry name" value="Peptidase_M56"/>
</dbReference>
<feature type="transmembrane region" description="Helical" evidence="1">
    <location>
        <begin position="263"/>
        <end position="282"/>
    </location>
</feature>
<dbReference type="CDD" id="cd07341">
    <property type="entry name" value="M56_BlaR1_MecR1_like"/>
    <property type="match status" value="1"/>
</dbReference>
<dbReference type="AlphaFoldDB" id="A0A8H9KVP5"/>
<sequence length="660" mass="75086">MESLLTYIIQINLLLALLYLGYQLLLKNLTFYRLNRIYLMLGTLYAFIYPFLDINSWFAKKIELPQGIIMEYFPMVFEPKEEVFSLSDLLVYLTGIGVIVLFVKLAIQLGSLIRIHWYSRPSQWREYFFRNVVFPITPFSFFNKIYVHKEQHQDLELQDIFKHEYVHVKGHHSIDVLLFEIVLVCCWYNPFVWYMRKAVRENLEFLTDQQVLDKGVDRQSYQYSLLHVTKQGASVGISNQFNFKTLKKRIMMMNKKRSSKLELGKYVFLLPILIIAGITFTVNQAEAKIENVVIKLQETDLKQKIKKAISIELQNDTTKRDSGEVIDTKEYFDMVSPGVSGDGSKRPGKSVSMVNVVPLDTNKNPLYVLDGEKLPKNFKSGILNPIFFESMEVLKGESATALYGEEGKNGVILITTKKEAATKGFLGDNLRGKVSGIVTRKRISSDSLANKTFSKMSLKEFPEGTKFFINGKESVLERFNEINPNDLESIEIIKDANGIKKPSVKIITKEFAKENGNEPVVVAGKPVSGAARITLKGEPASEPARIILKGEPSRITVAGQANTDEGQTDQAQKATRVPPMRSQYRTWSFSDSNSTEKLLTSQNIQKAYFLINGKKSSYKDLKKLDVKKIKFLQHLPPSEALKSEYGKKGAQHGVVIVRTQ</sequence>
<reference evidence="3" key="1">
    <citation type="journal article" date="2014" name="Int. J. Syst. Evol. Microbiol.">
        <title>Complete genome sequence of Corynebacterium casei LMG S-19264T (=DSM 44701T), isolated from a smear-ripened cheese.</title>
        <authorList>
            <consortium name="US DOE Joint Genome Institute (JGI-PGF)"/>
            <person name="Walter F."/>
            <person name="Albersmeier A."/>
            <person name="Kalinowski J."/>
            <person name="Ruckert C."/>
        </authorList>
    </citation>
    <scope>NUCLEOTIDE SEQUENCE</scope>
    <source>
        <strain evidence="3">CGMCC 1.15966</strain>
    </source>
</reference>
<keyword evidence="4" id="KW-1185">Reference proteome</keyword>
<protein>
    <recommendedName>
        <fullName evidence="2">Peptidase M56 domain-containing protein</fullName>
    </recommendedName>
</protein>
<dbReference type="PANTHER" id="PTHR34978">
    <property type="entry name" value="POSSIBLE SENSOR-TRANSDUCER PROTEIN BLAR"/>
    <property type="match status" value="1"/>
</dbReference>
<gene>
    <name evidence="3" type="ORF">GCM10011516_33810</name>
</gene>
<dbReference type="InterPro" id="IPR052173">
    <property type="entry name" value="Beta-lactam_resp_regulator"/>
</dbReference>